<comment type="similarity">
    <text evidence="2">Belongs to the BshC family.</text>
</comment>
<feature type="domain" description="Bacillithiol biosynthesis BshC N-terminal Rossmann-like" evidence="3">
    <location>
        <begin position="6"/>
        <end position="382"/>
    </location>
</feature>
<protein>
    <recommendedName>
        <fullName evidence="2">Putative cysteine ligase BshC</fullName>
        <ecNumber evidence="2">6.-.-.-</ecNumber>
    </recommendedName>
</protein>
<evidence type="ECO:0000259" key="3">
    <source>
        <dbReference type="Pfam" id="PF10079"/>
    </source>
</evidence>
<dbReference type="PIRSF" id="PIRSF012535">
    <property type="entry name" value="UCP012535"/>
    <property type="match status" value="1"/>
</dbReference>
<dbReference type="InterPro" id="IPR011199">
    <property type="entry name" value="Bacillithiol_biosynth_BshC"/>
</dbReference>
<dbReference type="GO" id="GO:0016874">
    <property type="term" value="F:ligase activity"/>
    <property type="evidence" value="ECO:0007669"/>
    <property type="project" value="UniProtKB-UniRule"/>
</dbReference>
<dbReference type="InterPro" id="IPR055399">
    <property type="entry name" value="CC_BshC"/>
</dbReference>
<gene>
    <name evidence="2 5" type="primary">bshC</name>
    <name evidence="5" type="ORF">FRY98_09870</name>
</gene>
<evidence type="ECO:0000256" key="2">
    <source>
        <dbReference type="HAMAP-Rule" id="MF_01867"/>
    </source>
</evidence>
<evidence type="ECO:0000313" key="5">
    <source>
        <dbReference type="EMBL" id="TYA12989.1"/>
    </source>
</evidence>
<dbReference type="HAMAP" id="MF_01867">
    <property type="entry name" value="BshC"/>
    <property type="match status" value="1"/>
</dbReference>
<evidence type="ECO:0000313" key="6">
    <source>
        <dbReference type="Proteomes" id="UP000325218"/>
    </source>
</evidence>
<name>A0A5D0CSN4_9BACL</name>
<keyword evidence="6" id="KW-1185">Reference proteome</keyword>
<comment type="caution">
    <text evidence="5">The sequence shown here is derived from an EMBL/GenBank/DDBJ whole genome shotgun (WGS) entry which is preliminary data.</text>
</comment>
<organism evidence="5 6">
    <name type="scientific">Paenibacillus faecis</name>
    <dbReference type="NCBI Taxonomy" id="862114"/>
    <lineage>
        <taxon>Bacteria</taxon>
        <taxon>Bacillati</taxon>
        <taxon>Bacillota</taxon>
        <taxon>Bacilli</taxon>
        <taxon>Bacillales</taxon>
        <taxon>Paenibacillaceae</taxon>
        <taxon>Paenibacillus</taxon>
    </lineage>
</organism>
<dbReference type="NCBIfam" id="TIGR03998">
    <property type="entry name" value="thiol_BshC"/>
    <property type="match status" value="1"/>
</dbReference>
<dbReference type="RefSeq" id="WP_148451589.1">
    <property type="nucleotide sequence ID" value="NZ_VSDO01000002.1"/>
</dbReference>
<feature type="domain" description="Bacillithiol biosynthesis BshC C-terminal coiled-coil" evidence="4">
    <location>
        <begin position="385"/>
        <end position="545"/>
    </location>
</feature>
<dbReference type="Pfam" id="PF10079">
    <property type="entry name" value="Rossmann-like_BshC"/>
    <property type="match status" value="1"/>
</dbReference>
<evidence type="ECO:0000256" key="1">
    <source>
        <dbReference type="ARBA" id="ARBA00022598"/>
    </source>
</evidence>
<dbReference type="Pfam" id="PF24850">
    <property type="entry name" value="CC_BshC"/>
    <property type="match status" value="1"/>
</dbReference>
<dbReference type="InterPro" id="IPR055398">
    <property type="entry name" value="Rossmann-like_BshC"/>
</dbReference>
<sequence>MNIVQEPLPAGQPLADALIQDYTRVSSFYEYDPKEERSWKERLDWLDQNEGARVGREALVSRLREYNRLHNPEDAVAANLELLAQPGTAVIVGGQQSGLFTGPLLVIYKAVTIIKAAREASRKLGRPVVPVFWIAGEDHDWDEVNHTYVLSASLEVSRVRIADGHEQGKPVSWTELSPEVWEQAAGELERLLPETEFRPGLMELFRTCAASSATLSECFAKLMGHWFGKHGLVLLDSADPALRRLEAPVFEAMIARNDELEVAYLENSRMIKEIGYTLQADVREGGANLFYIHEGERLLLYKLEGKFGDRKGKVAFSQEELIGELRAHPERFSNNVLTRPLMQDSLLPVLGAVLGPGEIAYWALTRLAFRKFDLQMPILLPRESFTVMEGTLQKHMEKYGLQWKDVADRDALRHKREAWLAGQDSLNVGDRFEEIKAAFTAMYDPLIEQLGTIQAGLVKLGGANRDKIVDQIEYLRGKAKDALEKSNEAGLRHFDRIELSLFPLGKPQERVYNIFYYLNRYGADWIDGLTGIPYDVTGSHRIIYL</sequence>
<reference evidence="5 6" key="1">
    <citation type="submission" date="2019-08" db="EMBL/GenBank/DDBJ databases">
        <title>Genome sequencing of Paenibacillus faecis DSM 23593(T).</title>
        <authorList>
            <person name="Kook J.-K."/>
            <person name="Park S.-N."/>
            <person name="Lim Y.K."/>
        </authorList>
    </citation>
    <scope>NUCLEOTIDE SEQUENCE [LARGE SCALE GENOMIC DNA]</scope>
    <source>
        <strain evidence="5 6">DSM 23593</strain>
    </source>
</reference>
<evidence type="ECO:0000259" key="4">
    <source>
        <dbReference type="Pfam" id="PF24850"/>
    </source>
</evidence>
<dbReference type="EMBL" id="VSDO01000002">
    <property type="protein sequence ID" value="TYA12989.1"/>
    <property type="molecule type" value="Genomic_DNA"/>
</dbReference>
<comment type="function">
    <text evidence="2">Involved in bacillithiol (BSH) biosynthesis. May catalyze the last step of the pathway, the addition of cysteine to glucosamine malate (GlcN-Mal) to generate BSH.</text>
</comment>
<dbReference type="OrthoDB" id="9765151at2"/>
<dbReference type="AlphaFoldDB" id="A0A5D0CSN4"/>
<keyword evidence="1 2" id="KW-0436">Ligase</keyword>
<proteinExistence type="inferred from homology"/>
<dbReference type="Proteomes" id="UP000325218">
    <property type="component" value="Unassembled WGS sequence"/>
</dbReference>
<accession>A0A5D0CSN4</accession>
<dbReference type="EC" id="6.-.-.-" evidence="2"/>